<dbReference type="InterPro" id="IPR045674">
    <property type="entry name" value="DUF6196"/>
</dbReference>
<keyword evidence="2" id="KW-1185">Reference proteome</keyword>
<dbReference type="Pfam" id="PF19696">
    <property type="entry name" value="DUF6196"/>
    <property type="match status" value="1"/>
</dbReference>
<dbReference type="InParanoid" id="A0A6N7EX52"/>
<evidence type="ECO:0000313" key="2">
    <source>
        <dbReference type="Proteomes" id="UP000471298"/>
    </source>
</evidence>
<protein>
    <submittedName>
        <fullName evidence="1">Uncharacterized protein</fullName>
    </submittedName>
</protein>
<dbReference type="RefSeq" id="WP_152809802.1">
    <property type="nucleotide sequence ID" value="NZ_WHNW01000004.1"/>
</dbReference>
<gene>
    <name evidence="1" type="ORF">GCU85_04495</name>
</gene>
<comment type="caution">
    <text evidence="1">The sequence shown here is derived from an EMBL/GenBank/DDBJ whole genome shotgun (WGS) entry which is preliminary data.</text>
</comment>
<dbReference type="EMBL" id="WHNW01000004">
    <property type="protein sequence ID" value="MPV85989.1"/>
    <property type="molecule type" value="Genomic_DNA"/>
</dbReference>
<dbReference type="Proteomes" id="UP000471298">
    <property type="component" value="Unassembled WGS sequence"/>
</dbReference>
<proteinExistence type="predicted"/>
<reference evidence="1 2" key="1">
    <citation type="submission" date="2019-10" db="EMBL/GenBank/DDBJ databases">
        <title>Cardiobacteriales fam. a chemoheterotrophic member of the order Cardiobacteriales, and proposal of Cardiobacteriales fam. nov.</title>
        <authorList>
            <person name="Wang C."/>
        </authorList>
    </citation>
    <scope>NUCLEOTIDE SEQUENCE [LARGE SCALE GENOMIC DNA]</scope>
    <source>
        <strain evidence="1 2">ML27</strain>
    </source>
</reference>
<accession>A0A6N7EX52</accession>
<name>A0A6N7EX52_9GAMM</name>
<sequence length="147" mass="16743">MVQISHETTEQTENRLRKVISETDFKVYAGAYAFEEFPLAKFNDKVNQNALCLIRDEEVWSQLIPSDDQSKELFQIFSFHFDECKDNSGFIGWLANHLKARLGTGLFVTCGQNTNRDGIFDYWGCPLALGDKAVAEVQKLIEDGKNL</sequence>
<dbReference type="AlphaFoldDB" id="A0A6N7EX52"/>
<evidence type="ECO:0000313" key="1">
    <source>
        <dbReference type="EMBL" id="MPV85989.1"/>
    </source>
</evidence>
<organism evidence="1 2">
    <name type="scientific">Ostreibacterium oceani</name>
    <dbReference type="NCBI Taxonomy" id="2654998"/>
    <lineage>
        <taxon>Bacteria</taxon>
        <taxon>Pseudomonadati</taxon>
        <taxon>Pseudomonadota</taxon>
        <taxon>Gammaproteobacteria</taxon>
        <taxon>Cardiobacteriales</taxon>
        <taxon>Ostreibacteriaceae</taxon>
        <taxon>Ostreibacterium</taxon>
    </lineage>
</organism>